<evidence type="ECO:0000313" key="2">
    <source>
        <dbReference type="EMBL" id="SEH66650.1"/>
    </source>
</evidence>
<proteinExistence type="predicted"/>
<dbReference type="EMBL" id="LT629971">
    <property type="protein sequence ID" value="SEH66650.1"/>
    <property type="molecule type" value="Genomic_DNA"/>
</dbReference>
<reference evidence="3" key="1">
    <citation type="submission" date="2016-10" db="EMBL/GenBank/DDBJ databases">
        <authorList>
            <person name="Varghese N."/>
            <person name="Submissions S."/>
        </authorList>
    </citation>
    <scope>NUCLEOTIDE SEQUENCE [LARGE SCALE GENOMIC DNA]</scope>
    <source>
        <strain evidence="3">DSM 45405</strain>
    </source>
</reference>
<evidence type="ECO:0000259" key="1">
    <source>
        <dbReference type="Pfam" id="PF18593"/>
    </source>
</evidence>
<keyword evidence="3" id="KW-1185">Reference proteome</keyword>
<dbReference type="AlphaFoldDB" id="A0A1H6JVN4"/>
<sequence length="45" mass="5118">MNEGSISTELAQFFGAYFHQDWDLEADDWQRIVDNFVNADPVAGP</sequence>
<dbReference type="Pfam" id="PF18593">
    <property type="entry name" value="CdiI_2"/>
    <property type="match status" value="1"/>
</dbReference>
<gene>
    <name evidence="2" type="ORF">SAMN04489835_2644</name>
</gene>
<dbReference type="InterPro" id="IPR041129">
    <property type="entry name" value="CdiI_2"/>
</dbReference>
<feature type="domain" description="CdiI immunity protein" evidence="1">
    <location>
        <begin position="9"/>
        <end position="40"/>
    </location>
</feature>
<dbReference type="Proteomes" id="UP000182915">
    <property type="component" value="Chromosome I"/>
</dbReference>
<evidence type="ECO:0000313" key="3">
    <source>
        <dbReference type="Proteomes" id="UP000182915"/>
    </source>
</evidence>
<accession>A0A1H6JVN4</accession>
<dbReference type="STRING" id="370526.SAMN04489835_2644"/>
<name>A0A1H6JVN4_MYCRU</name>
<protein>
    <recommendedName>
        <fullName evidence="1">CdiI immunity protein domain-containing protein</fullName>
    </recommendedName>
</protein>
<dbReference type="RefSeq" id="WP_235632253.1">
    <property type="nucleotide sequence ID" value="NZ_LT629971.1"/>
</dbReference>
<organism evidence="2 3">
    <name type="scientific">Mycolicibacterium rutilum</name>
    <name type="common">Mycobacterium rutilum</name>
    <dbReference type="NCBI Taxonomy" id="370526"/>
    <lineage>
        <taxon>Bacteria</taxon>
        <taxon>Bacillati</taxon>
        <taxon>Actinomycetota</taxon>
        <taxon>Actinomycetes</taxon>
        <taxon>Mycobacteriales</taxon>
        <taxon>Mycobacteriaceae</taxon>
        <taxon>Mycolicibacterium</taxon>
    </lineage>
</organism>